<dbReference type="PANTHER" id="PTHR45566:SF1">
    <property type="entry name" value="HTH-TYPE TRANSCRIPTIONAL REGULATOR YHJB-RELATED"/>
    <property type="match status" value="1"/>
</dbReference>
<dbReference type="SUPFAM" id="SSF52172">
    <property type="entry name" value="CheY-like"/>
    <property type="match status" value="1"/>
</dbReference>
<keyword evidence="2" id="KW-0597">Phosphoprotein</keyword>
<dbReference type="Proteomes" id="UP000027451">
    <property type="component" value="Unassembled WGS sequence"/>
</dbReference>
<accession>A0A656QHH4</accession>
<dbReference type="InterPro" id="IPR011006">
    <property type="entry name" value="CheY-like_superfamily"/>
</dbReference>
<reference evidence="4 5" key="1">
    <citation type="submission" date="2014-03" db="EMBL/GenBank/DDBJ databases">
        <title>Draft Genome Sequences of Four Burkholderia Strains.</title>
        <authorList>
            <person name="Liu X.Y."/>
            <person name="Li C.X."/>
            <person name="Xu J.H."/>
        </authorList>
    </citation>
    <scope>NUCLEOTIDE SEQUENCE [LARGE SCALE GENOMIC DNA]</scope>
    <source>
        <strain evidence="4 5">OP-1</strain>
    </source>
</reference>
<sequence length="229" mass="25309">MTGKREKLKVVIADDHPLVAFGLHKALDEAGCDVVGTTHDVSDLMDLLAHRECDILIADYSMPGRGSPDGWRFLSIVSREFPDLRILVYTEFHEPFLVGSLEQRGVAGIVSKSDEMSEVLTAVRELERGASYLSATARAALYQYRSNPELQRFGMLTARQMEIAGLMLCGISGREIASLMQRRKSAISSQSIKVRSLLGFDRLSELHRFASNLGLKLDRFGPGDLSHAA</sequence>
<dbReference type="Gene3D" id="3.40.50.2300">
    <property type="match status" value="1"/>
</dbReference>
<dbReference type="InterPro" id="IPR058245">
    <property type="entry name" value="NreC/VraR/RcsB-like_REC"/>
</dbReference>
<organism evidence="4 5">
    <name type="scientific">Caballeronia zhejiangensis</name>
    <dbReference type="NCBI Taxonomy" id="871203"/>
    <lineage>
        <taxon>Bacteria</taxon>
        <taxon>Pseudomonadati</taxon>
        <taxon>Pseudomonadota</taxon>
        <taxon>Betaproteobacteria</taxon>
        <taxon>Burkholderiales</taxon>
        <taxon>Burkholderiaceae</taxon>
        <taxon>Caballeronia</taxon>
    </lineage>
</organism>
<dbReference type="EMBL" id="JFHD01000012">
    <property type="protein sequence ID" value="KDR29749.1"/>
    <property type="molecule type" value="Genomic_DNA"/>
</dbReference>
<keyword evidence="1" id="KW-0238">DNA-binding</keyword>
<evidence type="ECO:0000256" key="2">
    <source>
        <dbReference type="PROSITE-ProRule" id="PRU00169"/>
    </source>
</evidence>
<comment type="caution">
    <text evidence="4">The sequence shown here is derived from an EMBL/GenBank/DDBJ whole genome shotgun (WGS) entry which is preliminary data.</text>
</comment>
<gene>
    <name evidence="4" type="ORF">BG60_05950</name>
</gene>
<feature type="modified residue" description="4-aspartylphosphate" evidence="2">
    <location>
        <position position="59"/>
    </location>
</feature>
<dbReference type="GO" id="GO:0000160">
    <property type="term" value="P:phosphorelay signal transduction system"/>
    <property type="evidence" value="ECO:0007669"/>
    <property type="project" value="InterPro"/>
</dbReference>
<protein>
    <recommendedName>
        <fullName evidence="3">Response regulatory domain-containing protein</fullName>
    </recommendedName>
</protein>
<dbReference type="Pfam" id="PF00072">
    <property type="entry name" value="Response_reg"/>
    <property type="match status" value="1"/>
</dbReference>
<dbReference type="InterPro" id="IPR051015">
    <property type="entry name" value="EvgA-like"/>
</dbReference>
<dbReference type="GO" id="GO:0006355">
    <property type="term" value="P:regulation of DNA-templated transcription"/>
    <property type="evidence" value="ECO:0007669"/>
    <property type="project" value="InterPro"/>
</dbReference>
<name>A0A656QHH4_9BURK</name>
<evidence type="ECO:0000256" key="1">
    <source>
        <dbReference type="ARBA" id="ARBA00023125"/>
    </source>
</evidence>
<dbReference type="PANTHER" id="PTHR45566">
    <property type="entry name" value="HTH-TYPE TRANSCRIPTIONAL REGULATOR YHJB-RELATED"/>
    <property type="match status" value="1"/>
</dbReference>
<dbReference type="SUPFAM" id="SSF46894">
    <property type="entry name" value="C-terminal effector domain of the bipartite response regulators"/>
    <property type="match status" value="1"/>
</dbReference>
<dbReference type="InterPro" id="IPR001789">
    <property type="entry name" value="Sig_transdc_resp-reg_receiver"/>
</dbReference>
<feature type="domain" description="Response regulatory" evidence="3">
    <location>
        <begin position="9"/>
        <end position="127"/>
    </location>
</feature>
<dbReference type="SMART" id="SM00448">
    <property type="entry name" value="REC"/>
    <property type="match status" value="1"/>
</dbReference>
<dbReference type="RefSeq" id="WP_008347377.1">
    <property type="nucleotide sequence ID" value="NZ_CP084285.1"/>
</dbReference>
<evidence type="ECO:0000313" key="4">
    <source>
        <dbReference type="EMBL" id="KDR29749.1"/>
    </source>
</evidence>
<dbReference type="GO" id="GO:0003677">
    <property type="term" value="F:DNA binding"/>
    <property type="evidence" value="ECO:0007669"/>
    <property type="project" value="UniProtKB-KW"/>
</dbReference>
<dbReference type="CDD" id="cd17535">
    <property type="entry name" value="REC_NarL-like"/>
    <property type="match status" value="1"/>
</dbReference>
<evidence type="ECO:0000259" key="3">
    <source>
        <dbReference type="PROSITE" id="PS50110"/>
    </source>
</evidence>
<dbReference type="AlphaFoldDB" id="A0A656QHH4"/>
<evidence type="ECO:0000313" key="5">
    <source>
        <dbReference type="Proteomes" id="UP000027451"/>
    </source>
</evidence>
<dbReference type="PROSITE" id="PS50110">
    <property type="entry name" value="RESPONSE_REGULATORY"/>
    <property type="match status" value="1"/>
</dbReference>
<dbReference type="OrthoDB" id="8585266at2"/>
<proteinExistence type="predicted"/>
<dbReference type="InterPro" id="IPR016032">
    <property type="entry name" value="Sig_transdc_resp-reg_C-effctor"/>
</dbReference>
<keyword evidence="5" id="KW-1185">Reference proteome</keyword>